<dbReference type="GO" id="GO:0071770">
    <property type="term" value="P:DIM/DIP cell wall layer assembly"/>
    <property type="evidence" value="ECO:0007669"/>
    <property type="project" value="TreeGrafter"/>
</dbReference>
<dbReference type="GO" id="GO:0008168">
    <property type="term" value="F:methyltransferase activity"/>
    <property type="evidence" value="ECO:0007669"/>
    <property type="project" value="UniProtKB-KW"/>
</dbReference>
<evidence type="ECO:0000313" key="3">
    <source>
        <dbReference type="EMBL" id="SUD37884.1"/>
    </source>
</evidence>
<dbReference type="GO" id="GO:0032259">
    <property type="term" value="P:methylation"/>
    <property type="evidence" value="ECO:0007669"/>
    <property type="project" value="UniProtKB-KW"/>
</dbReference>
<organism evidence="3 4">
    <name type="scientific">Ectopseudomonas mendocina</name>
    <name type="common">Pseudomonas mendocina</name>
    <dbReference type="NCBI Taxonomy" id="300"/>
    <lineage>
        <taxon>Bacteria</taxon>
        <taxon>Pseudomonadati</taxon>
        <taxon>Pseudomonadota</taxon>
        <taxon>Gammaproteobacteria</taxon>
        <taxon>Pseudomonadales</taxon>
        <taxon>Pseudomonadaceae</taxon>
        <taxon>Ectopseudomonas</taxon>
    </lineage>
</organism>
<proteinExistence type="predicted"/>
<dbReference type="Proteomes" id="UP000254260">
    <property type="component" value="Unassembled WGS sequence"/>
</dbReference>
<evidence type="ECO:0000313" key="4">
    <source>
        <dbReference type="Proteomes" id="UP000254260"/>
    </source>
</evidence>
<keyword evidence="1" id="KW-0489">Methyltransferase</keyword>
<evidence type="ECO:0008006" key="5">
    <source>
        <dbReference type="Google" id="ProtNLM"/>
    </source>
</evidence>
<dbReference type="PANTHER" id="PTHR40048:SF1">
    <property type="entry name" value="RHAMNOSYL O-METHYLTRANSFERASE"/>
    <property type="match status" value="1"/>
</dbReference>
<dbReference type="AlphaFoldDB" id="A0A379INX4"/>
<dbReference type="OrthoDB" id="7068720at2"/>
<reference evidence="3 4" key="1">
    <citation type="submission" date="2018-06" db="EMBL/GenBank/DDBJ databases">
        <authorList>
            <consortium name="Pathogen Informatics"/>
            <person name="Doyle S."/>
        </authorList>
    </citation>
    <scope>NUCLEOTIDE SEQUENCE [LARGE SCALE GENOMIC DNA]</scope>
    <source>
        <strain evidence="3 4">NCTC10899</strain>
    </source>
</reference>
<dbReference type="Pfam" id="PF13578">
    <property type="entry name" value="Methyltransf_24"/>
    <property type="match status" value="1"/>
</dbReference>
<sequence length="255" mass="29472">MTHVYMPPSIRHFEPLHMVFSTWVDHLPFGYDLVAALRPKMLVELGTHKGLSYFTFCQSMKENEIDGLCYAVDTFEGDEHTDKYDESVFTAVNNHNRQNYHGFSYLMRMYFNDALRHFSEDSIDLLHIDGFHTYEAVSEDFASWYPRVKPGGIILFHDVQARLQDFGAWKFWDEIRGQYETFTFNHGFGLGVLRKPGGDRSQDPALLKLLFEDSSDKAAASLRAFYVHASKHLENMRKLKRMGQGSQPAAQQAIK</sequence>
<dbReference type="Gene3D" id="3.40.50.150">
    <property type="entry name" value="Vaccinia Virus protein VP39"/>
    <property type="match status" value="1"/>
</dbReference>
<accession>A0A379INX4</accession>
<dbReference type="EMBL" id="UGUU01000001">
    <property type="protein sequence ID" value="SUD37884.1"/>
    <property type="molecule type" value="Genomic_DNA"/>
</dbReference>
<protein>
    <recommendedName>
        <fullName evidence="5">Class I SAM-dependent methyltransferase</fullName>
    </recommendedName>
</protein>
<name>A0A379INX4_ECTME</name>
<gene>
    <name evidence="3" type="ORF">NCTC10899_00645</name>
</gene>
<dbReference type="GO" id="GO:0005886">
    <property type="term" value="C:plasma membrane"/>
    <property type="evidence" value="ECO:0007669"/>
    <property type="project" value="TreeGrafter"/>
</dbReference>
<keyword evidence="2" id="KW-0808">Transferase</keyword>
<dbReference type="RefSeq" id="WP_041975345.1">
    <property type="nucleotide sequence ID" value="NZ_CBCRWL010000004.1"/>
</dbReference>
<dbReference type="InterPro" id="IPR029063">
    <property type="entry name" value="SAM-dependent_MTases_sf"/>
</dbReference>
<dbReference type="PANTHER" id="PTHR40048">
    <property type="entry name" value="RHAMNOSYL O-METHYLTRANSFERASE"/>
    <property type="match status" value="1"/>
</dbReference>
<dbReference type="SUPFAM" id="SSF53335">
    <property type="entry name" value="S-adenosyl-L-methionine-dependent methyltransferases"/>
    <property type="match status" value="1"/>
</dbReference>
<evidence type="ECO:0000256" key="2">
    <source>
        <dbReference type="ARBA" id="ARBA00022679"/>
    </source>
</evidence>
<evidence type="ECO:0000256" key="1">
    <source>
        <dbReference type="ARBA" id="ARBA00022603"/>
    </source>
</evidence>